<dbReference type="RefSeq" id="WP_198827322.1">
    <property type="nucleotide sequence ID" value="NZ_CP066308.1"/>
</dbReference>
<evidence type="ECO:0000313" key="7">
    <source>
        <dbReference type="Proteomes" id="UP000677234"/>
    </source>
</evidence>
<evidence type="ECO:0000313" key="5">
    <source>
        <dbReference type="EMBL" id="QUO40803.1"/>
    </source>
</evidence>
<protein>
    <submittedName>
        <fullName evidence="4">Type II secretion system protein</fullName>
    </submittedName>
</protein>
<keyword evidence="2" id="KW-0178">Competence</keyword>
<dbReference type="Pfam" id="PF07963">
    <property type="entry name" value="N_methyl"/>
    <property type="match status" value="1"/>
</dbReference>
<dbReference type="Proteomes" id="UP000595847">
    <property type="component" value="Chromosome"/>
</dbReference>
<keyword evidence="3" id="KW-0472">Membrane</keyword>
<evidence type="ECO:0000256" key="1">
    <source>
        <dbReference type="ARBA" id="ARBA00004241"/>
    </source>
</evidence>
<evidence type="ECO:0000313" key="6">
    <source>
        <dbReference type="Proteomes" id="UP000595847"/>
    </source>
</evidence>
<dbReference type="PROSITE" id="PS00409">
    <property type="entry name" value="PROKAR_NTER_METHYL"/>
    <property type="match status" value="1"/>
</dbReference>
<evidence type="ECO:0000313" key="4">
    <source>
        <dbReference type="EMBL" id="QQE73720.1"/>
    </source>
</evidence>
<dbReference type="EMBL" id="CP073708">
    <property type="protein sequence ID" value="QUO40803.1"/>
    <property type="molecule type" value="Genomic_DNA"/>
</dbReference>
<comment type="subcellular location">
    <subcellularLocation>
        <location evidence="1">Cell surface</location>
    </subcellularLocation>
</comment>
<reference evidence="4 6" key="1">
    <citation type="submission" date="2020-12" db="EMBL/GenBank/DDBJ databases">
        <title>strain FJAT-54423T represents a novel species of the genus Brevibacillus.</title>
        <authorList>
            <person name="Tang R."/>
        </authorList>
    </citation>
    <scope>NUCLEOTIDE SEQUENCE [LARGE SCALE GENOMIC DNA]</scope>
    <source>
        <strain evidence="4 6">FJAT-54423</strain>
    </source>
</reference>
<keyword evidence="3" id="KW-1133">Transmembrane helix</keyword>
<dbReference type="NCBIfam" id="TIGR02532">
    <property type="entry name" value="IV_pilin_GFxxxE"/>
    <property type="match status" value="1"/>
</dbReference>
<evidence type="ECO:0000256" key="3">
    <source>
        <dbReference type="SAM" id="Phobius"/>
    </source>
</evidence>
<organism evidence="4 6">
    <name type="scientific">Brevibacillus composti</name>
    <dbReference type="NCBI Taxonomy" id="2796470"/>
    <lineage>
        <taxon>Bacteria</taxon>
        <taxon>Bacillati</taxon>
        <taxon>Bacillota</taxon>
        <taxon>Bacilli</taxon>
        <taxon>Bacillales</taxon>
        <taxon>Paenibacillaceae</taxon>
        <taxon>Brevibacillus</taxon>
    </lineage>
</organism>
<keyword evidence="7" id="KW-1185">Reference proteome</keyword>
<dbReference type="KEGG" id="bcop:JD108_17810"/>
<accession>A0A7T5EJF5</accession>
<reference evidence="5" key="2">
    <citation type="submission" date="2021-04" db="EMBL/GenBank/DDBJ databases">
        <title>Brevibacillus composti FJAT-54423, complete genome.</title>
        <authorList>
            <person name="Tang R."/>
        </authorList>
    </citation>
    <scope>NUCLEOTIDE SEQUENCE</scope>
    <source>
        <strain evidence="5">FJAT-54424</strain>
    </source>
</reference>
<proteinExistence type="predicted"/>
<dbReference type="Proteomes" id="UP000677234">
    <property type="component" value="Chromosome"/>
</dbReference>
<dbReference type="GO" id="GO:0030420">
    <property type="term" value="P:establishment of competence for transformation"/>
    <property type="evidence" value="ECO:0007669"/>
    <property type="project" value="UniProtKB-KW"/>
</dbReference>
<feature type="transmembrane region" description="Helical" evidence="3">
    <location>
        <begin position="12"/>
        <end position="35"/>
    </location>
</feature>
<dbReference type="AlphaFoldDB" id="A0A7T5EJF5"/>
<name>A0A7T5EJF5_9BACL</name>
<keyword evidence="3" id="KW-0812">Transmembrane</keyword>
<gene>
    <name evidence="4" type="ORF">JD108_17810</name>
    <name evidence="5" type="ORF">KDJ56_17750</name>
</gene>
<dbReference type="EMBL" id="CP066308">
    <property type="protein sequence ID" value="QQE73720.1"/>
    <property type="molecule type" value="Genomic_DNA"/>
</dbReference>
<sequence length="171" mass="18652">MWNDSRNEKGMTLIEVLASIVILSIALLMLSNLLVRSMELSGKEDSKLVAMNLARQLAESWRSGNGDLTAATLPADLLSRYSTAKLNFQRLAELTQDLHDEGVKEVRLPAVQVNGRTYHRSVSLAFLEEPRYQLASQSMILITVRITSPEGQELALLQAAAAHPGKGGAAP</sequence>
<dbReference type="InterPro" id="IPR012902">
    <property type="entry name" value="N_methyl_site"/>
</dbReference>
<dbReference type="GO" id="GO:0009986">
    <property type="term" value="C:cell surface"/>
    <property type="evidence" value="ECO:0007669"/>
    <property type="project" value="UniProtKB-SubCell"/>
</dbReference>
<evidence type="ECO:0000256" key="2">
    <source>
        <dbReference type="ARBA" id="ARBA00023287"/>
    </source>
</evidence>